<sequence>MAGRQALLAYLTLFIHSQRFLLYHFWTAVHICLSLYGTLLCSLSQQSENRTRSRCMLGVFRDNLRLLFVPTLANGRTCIDLSWDGAPIVFFFFNQPRASHMLLDGFLAEKNRLSRLNHNYTRPLKTCVTCE</sequence>
<comment type="caution">
    <text evidence="2">The sequence shown here is derived from an EMBL/GenBank/DDBJ whole genome shotgun (WGS) entry which is preliminary data.</text>
</comment>
<keyword evidence="1" id="KW-1133">Transmembrane helix</keyword>
<accession>A0A9P4PTS6</accession>
<evidence type="ECO:0000313" key="3">
    <source>
        <dbReference type="Proteomes" id="UP000799764"/>
    </source>
</evidence>
<keyword evidence="1" id="KW-0812">Transmembrane</keyword>
<feature type="transmembrane region" description="Helical" evidence="1">
    <location>
        <begin position="20"/>
        <end position="43"/>
    </location>
</feature>
<protein>
    <submittedName>
        <fullName evidence="2">Uncharacterized protein</fullName>
    </submittedName>
</protein>
<reference evidence="2" key="1">
    <citation type="journal article" date="2020" name="Stud. Mycol.">
        <title>101 Dothideomycetes genomes: a test case for predicting lifestyles and emergence of pathogens.</title>
        <authorList>
            <person name="Haridas S."/>
            <person name="Albert R."/>
            <person name="Binder M."/>
            <person name="Bloem J."/>
            <person name="Labutti K."/>
            <person name="Salamov A."/>
            <person name="Andreopoulos B."/>
            <person name="Baker S."/>
            <person name="Barry K."/>
            <person name="Bills G."/>
            <person name="Bluhm B."/>
            <person name="Cannon C."/>
            <person name="Castanera R."/>
            <person name="Culley D."/>
            <person name="Daum C."/>
            <person name="Ezra D."/>
            <person name="Gonzalez J."/>
            <person name="Henrissat B."/>
            <person name="Kuo A."/>
            <person name="Liang C."/>
            <person name="Lipzen A."/>
            <person name="Lutzoni F."/>
            <person name="Magnuson J."/>
            <person name="Mondo S."/>
            <person name="Nolan M."/>
            <person name="Ohm R."/>
            <person name="Pangilinan J."/>
            <person name="Park H.-J."/>
            <person name="Ramirez L."/>
            <person name="Alfaro M."/>
            <person name="Sun H."/>
            <person name="Tritt A."/>
            <person name="Yoshinaga Y."/>
            <person name="Zwiers L.-H."/>
            <person name="Turgeon B."/>
            <person name="Goodwin S."/>
            <person name="Spatafora J."/>
            <person name="Crous P."/>
            <person name="Grigoriev I."/>
        </authorList>
    </citation>
    <scope>NUCLEOTIDE SEQUENCE</scope>
    <source>
        <strain evidence="2">CBS 690.94</strain>
    </source>
</reference>
<dbReference type="Proteomes" id="UP000799764">
    <property type="component" value="Unassembled WGS sequence"/>
</dbReference>
<gene>
    <name evidence="2" type="ORF">P171DRAFT_204461</name>
</gene>
<dbReference type="EMBL" id="MU001494">
    <property type="protein sequence ID" value="KAF2450062.1"/>
    <property type="molecule type" value="Genomic_DNA"/>
</dbReference>
<name>A0A9P4PTS6_9PLEO</name>
<proteinExistence type="predicted"/>
<organism evidence="2 3">
    <name type="scientific">Karstenula rhodostoma CBS 690.94</name>
    <dbReference type="NCBI Taxonomy" id="1392251"/>
    <lineage>
        <taxon>Eukaryota</taxon>
        <taxon>Fungi</taxon>
        <taxon>Dikarya</taxon>
        <taxon>Ascomycota</taxon>
        <taxon>Pezizomycotina</taxon>
        <taxon>Dothideomycetes</taxon>
        <taxon>Pleosporomycetidae</taxon>
        <taxon>Pleosporales</taxon>
        <taxon>Massarineae</taxon>
        <taxon>Didymosphaeriaceae</taxon>
        <taxon>Karstenula</taxon>
    </lineage>
</organism>
<evidence type="ECO:0000256" key="1">
    <source>
        <dbReference type="SAM" id="Phobius"/>
    </source>
</evidence>
<keyword evidence="3" id="KW-1185">Reference proteome</keyword>
<dbReference type="AlphaFoldDB" id="A0A9P4PTS6"/>
<keyword evidence="1" id="KW-0472">Membrane</keyword>
<evidence type="ECO:0000313" key="2">
    <source>
        <dbReference type="EMBL" id="KAF2450062.1"/>
    </source>
</evidence>